<dbReference type="GeneID" id="25314202"/>
<feature type="region of interest" description="Disordered" evidence="1">
    <location>
        <begin position="75"/>
        <end position="103"/>
    </location>
</feature>
<name>A0A0F4Z189_RASE3</name>
<keyword evidence="3" id="KW-1185">Reference proteome</keyword>
<evidence type="ECO:0000313" key="3">
    <source>
        <dbReference type="Proteomes" id="UP000053958"/>
    </source>
</evidence>
<dbReference type="EMBL" id="LASV01000074">
    <property type="protein sequence ID" value="KKA24120.1"/>
    <property type="molecule type" value="Genomic_DNA"/>
</dbReference>
<dbReference type="AlphaFoldDB" id="A0A0F4Z189"/>
<sequence>MRDEAQYNECLGQIIATPFSVCWLLAFNVLYQDRAGRLNRVAASTLLSSVYSQSKEIIAIDFLYDPLILIDSSDSQMDTDNHQTPASASAKRPPGHSPVRKTCNDVPGTIPYGGLASGLNVPSAKKKSYPFKTGLEISGHVHGSKSVPPASLSSSCPRAKDTYGMQAAAAATFQDSAASTNQHVAQTASLPLCLNVAAWPAGPSAPYVAWSSIHAEQISAFNYKIMGASPPRSLVPRGVVDFRGKNVRDVLMSCPQRKAMCSASTTKLEGFQTEKSDSQMSHPREGPALVEAKYAVVELRMTVWRSWVGSSRRDWPTIQLQATSQSRTAGARFHLPLSVKAMPLPLFHSFLFCESRRQTEKNSSHFGLDITVQVTEERLQVISLPVLLFVDADLLTLQYLIKPAVRFSKPKCNELCHNACVLAPDSRVQARIHICQISSGANPEYWRIRTASPGTSGMPLIFRPTVSFPDRQQRVTIRAENNGKTVQVGPEQVVSELARALFRSPSLADSTKSSCPGAGTVPGGPGCLIGCPWHPMVVGRPFSASDSLSGDASCVSLGNPSAAWFVSVAYREMMPDKVDEAAVDIEFDWDRPVYCQFEPHDQPPTSGTNYHSGHFKPSAKSRVQTIQMGSRSGMANGIHCTPY</sequence>
<proteinExistence type="predicted"/>
<feature type="compositionally biased region" description="Polar residues" evidence="1">
    <location>
        <begin position="75"/>
        <end position="87"/>
    </location>
</feature>
<evidence type="ECO:0000256" key="1">
    <source>
        <dbReference type="SAM" id="MobiDB-lite"/>
    </source>
</evidence>
<evidence type="ECO:0000313" key="2">
    <source>
        <dbReference type="EMBL" id="KKA24120.1"/>
    </source>
</evidence>
<gene>
    <name evidence="2" type="ORF">T310_1851</name>
</gene>
<comment type="caution">
    <text evidence="2">The sequence shown here is derived from an EMBL/GenBank/DDBJ whole genome shotgun (WGS) entry which is preliminary data.</text>
</comment>
<reference evidence="2 3" key="1">
    <citation type="submission" date="2015-04" db="EMBL/GenBank/DDBJ databases">
        <authorList>
            <person name="Heijne W.H."/>
            <person name="Fedorova N.D."/>
            <person name="Nierman W.C."/>
            <person name="Vollebregt A.W."/>
            <person name="Zhao Z."/>
            <person name="Wu L."/>
            <person name="Kumar M."/>
            <person name="Stam H."/>
            <person name="van den Berg M.A."/>
            <person name="Pel H.J."/>
        </authorList>
    </citation>
    <scope>NUCLEOTIDE SEQUENCE [LARGE SCALE GENOMIC DNA]</scope>
    <source>
        <strain evidence="2 3">CBS 393.64</strain>
    </source>
</reference>
<protein>
    <submittedName>
        <fullName evidence="2">Uncharacterized protein</fullName>
    </submittedName>
</protein>
<dbReference type="RefSeq" id="XP_013330732.1">
    <property type="nucleotide sequence ID" value="XM_013475278.1"/>
</dbReference>
<dbReference type="Proteomes" id="UP000053958">
    <property type="component" value="Unassembled WGS sequence"/>
</dbReference>
<accession>A0A0F4Z189</accession>
<organism evidence="2 3">
    <name type="scientific">Rasamsonia emersonii (strain ATCC 16479 / CBS 393.64 / IMI 116815)</name>
    <dbReference type="NCBI Taxonomy" id="1408163"/>
    <lineage>
        <taxon>Eukaryota</taxon>
        <taxon>Fungi</taxon>
        <taxon>Dikarya</taxon>
        <taxon>Ascomycota</taxon>
        <taxon>Pezizomycotina</taxon>
        <taxon>Eurotiomycetes</taxon>
        <taxon>Eurotiomycetidae</taxon>
        <taxon>Eurotiales</taxon>
        <taxon>Trichocomaceae</taxon>
        <taxon>Rasamsonia</taxon>
    </lineage>
</organism>